<accession>A0A921LN04</accession>
<gene>
    <name evidence="1" type="ORF">K8V20_05695</name>
</gene>
<dbReference type="Proteomes" id="UP000782880">
    <property type="component" value="Unassembled WGS sequence"/>
</dbReference>
<proteinExistence type="predicted"/>
<reference evidence="1" key="1">
    <citation type="journal article" date="2021" name="PeerJ">
        <title>Extensive microbial diversity within the chicken gut microbiome revealed by metagenomics and culture.</title>
        <authorList>
            <person name="Gilroy R."/>
            <person name="Ravi A."/>
            <person name="Getino M."/>
            <person name="Pursley I."/>
            <person name="Horton D.L."/>
            <person name="Alikhan N.F."/>
            <person name="Baker D."/>
            <person name="Gharbi K."/>
            <person name="Hall N."/>
            <person name="Watson M."/>
            <person name="Adriaenssens E.M."/>
            <person name="Foster-Nyarko E."/>
            <person name="Jarju S."/>
            <person name="Secka A."/>
            <person name="Antonio M."/>
            <person name="Oren A."/>
            <person name="Chaudhuri R.R."/>
            <person name="La Ragione R."/>
            <person name="Hildebrand F."/>
            <person name="Pallen M.J."/>
        </authorList>
    </citation>
    <scope>NUCLEOTIDE SEQUENCE</scope>
    <source>
        <strain evidence="1">ChiBcec21-2208</strain>
    </source>
</reference>
<dbReference type="EMBL" id="DYVE01000149">
    <property type="protein sequence ID" value="HJG28121.1"/>
    <property type="molecule type" value="Genomic_DNA"/>
</dbReference>
<sequence length="388" mass="42467">MPETKDWMNDLNEIEIQEPELTEAEMQRLTRSVLQRTGQGTRQQGRRTAKTARRHLPVWARGLLSAAACVVLLAGVNSVQPAMAEEIPVLGDVFAYFNHLSKGYLQGDGLTQYAQPAQLQAESAPAAVSEAEPKTMTAQQSAAETLPYTLTLRQVYCDELYLRVGLVLTASDDSLAGFDAVTIDPPVLYEDTSREEANTLYGGVTMNGEAIGGDLLPCFRKQDDRTFFCEMQYNLQNYTGGTQDIQVSLTFSNLVGVTENSEDKTPLEGSYNLNFTVSEDASLTRVGQIQGGEQNGIRLISLKATPGETCIAYTAESVPEGVALYPQMLTGDGTSLEWVRGTPETDGETTKYYFDAVPEGVTTLTVRIIDKNSEEQTVLAEWTVTLPE</sequence>
<organism evidence="1 2">
    <name type="scientific">Subdoligranulum variabile</name>
    <dbReference type="NCBI Taxonomy" id="214851"/>
    <lineage>
        <taxon>Bacteria</taxon>
        <taxon>Bacillati</taxon>
        <taxon>Bacillota</taxon>
        <taxon>Clostridia</taxon>
        <taxon>Eubacteriales</taxon>
        <taxon>Oscillospiraceae</taxon>
        <taxon>Subdoligranulum</taxon>
    </lineage>
</organism>
<protein>
    <submittedName>
        <fullName evidence="1">DUF4179 domain-containing protein</fullName>
    </submittedName>
</protein>
<evidence type="ECO:0000313" key="2">
    <source>
        <dbReference type="Proteomes" id="UP000782880"/>
    </source>
</evidence>
<evidence type="ECO:0000313" key="1">
    <source>
        <dbReference type="EMBL" id="HJG28121.1"/>
    </source>
</evidence>
<comment type="caution">
    <text evidence="1">The sequence shown here is derived from an EMBL/GenBank/DDBJ whole genome shotgun (WGS) entry which is preliminary data.</text>
</comment>
<dbReference type="Gene3D" id="2.60.40.1630">
    <property type="entry name" value="bacillus anthracis domain"/>
    <property type="match status" value="1"/>
</dbReference>
<dbReference type="AlphaFoldDB" id="A0A921LN04"/>
<name>A0A921LN04_9FIRM</name>
<reference evidence="1" key="2">
    <citation type="submission" date="2021-09" db="EMBL/GenBank/DDBJ databases">
        <authorList>
            <person name="Gilroy R."/>
        </authorList>
    </citation>
    <scope>NUCLEOTIDE SEQUENCE</scope>
    <source>
        <strain evidence="1">ChiBcec21-2208</strain>
    </source>
</reference>